<dbReference type="EMBL" id="LR791676">
    <property type="protein sequence ID" value="CAB3267538.1"/>
    <property type="molecule type" value="mRNA"/>
</dbReference>
<accession>A0A6F9DWX1</accession>
<evidence type="ECO:0000256" key="2">
    <source>
        <dbReference type="ARBA" id="ARBA00007891"/>
    </source>
</evidence>
<keyword evidence="9 12" id="KW-1133">Transmembrane helix</keyword>
<evidence type="ECO:0000256" key="12">
    <source>
        <dbReference type="SAM" id="Phobius"/>
    </source>
</evidence>
<keyword evidence="8" id="KW-0653">Protein transport</keyword>
<keyword evidence="7" id="KW-0931">ER-Golgi transport</keyword>
<evidence type="ECO:0000313" key="13">
    <source>
        <dbReference type="EMBL" id="CAB3267538.1"/>
    </source>
</evidence>
<evidence type="ECO:0000256" key="4">
    <source>
        <dbReference type="ARBA" id="ARBA00022448"/>
    </source>
</evidence>
<dbReference type="InterPro" id="IPR019150">
    <property type="entry name" value="Vesicle_transport_protein_Use1"/>
</dbReference>
<feature type="transmembrane region" description="Helical" evidence="12">
    <location>
        <begin position="225"/>
        <end position="248"/>
    </location>
</feature>
<protein>
    <recommendedName>
        <fullName evidence="3">Vesicle transport protein USE1</fullName>
    </recommendedName>
    <alternativeName>
        <fullName evidence="11">USE1-like protein</fullName>
    </alternativeName>
</protein>
<comment type="similarity">
    <text evidence="2">Belongs to the USE1 family.</text>
</comment>
<dbReference type="GO" id="GO:0006890">
    <property type="term" value="P:retrograde vesicle-mediated transport, Golgi to endoplasmic reticulum"/>
    <property type="evidence" value="ECO:0007669"/>
    <property type="project" value="TreeGrafter"/>
</dbReference>
<keyword evidence="5 12" id="KW-0812">Transmembrane</keyword>
<sequence length="252" mass="29593">MPPISDNPVEADLLRIFRKCEDIMSKYSENQEQRMKSYIQALEDKIVDLKETEDRIPDETMDKYQSKISDFKDFLMAKTTSLKIESKVSQTNQASDDFNKMHMQEKAQKQVDSFSKSREMKKELFWKSTNASPDTELRHRPVEGRTASQEIEENIAHQHEKHEQLANEMVKLARHLKDNTQIAGKIIKEDMKVLEESTRKTDKNLGQLKHESTRLEAHLQKGTNWWLWIALAVVCATFMCMIVFIRFFPKPR</sequence>
<dbReference type="PANTHER" id="PTHR13050">
    <property type="entry name" value="USE1-LIKE PROTEIN"/>
    <property type="match status" value="1"/>
</dbReference>
<evidence type="ECO:0000256" key="10">
    <source>
        <dbReference type="ARBA" id="ARBA00023136"/>
    </source>
</evidence>
<evidence type="ECO:0000256" key="9">
    <source>
        <dbReference type="ARBA" id="ARBA00022989"/>
    </source>
</evidence>
<dbReference type="AlphaFoldDB" id="A0A6F9DWX1"/>
<comment type="subcellular location">
    <subcellularLocation>
        <location evidence="1">Endoplasmic reticulum membrane</location>
        <topology evidence="1">Single-pass type IV membrane protein</topology>
    </subcellularLocation>
</comment>
<dbReference type="GO" id="GO:0005789">
    <property type="term" value="C:endoplasmic reticulum membrane"/>
    <property type="evidence" value="ECO:0007669"/>
    <property type="project" value="UniProtKB-SubCell"/>
</dbReference>
<dbReference type="GO" id="GO:0015031">
    <property type="term" value="P:protein transport"/>
    <property type="evidence" value="ECO:0007669"/>
    <property type="project" value="UniProtKB-KW"/>
</dbReference>
<evidence type="ECO:0000256" key="8">
    <source>
        <dbReference type="ARBA" id="ARBA00022927"/>
    </source>
</evidence>
<dbReference type="GO" id="GO:0005484">
    <property type="term" value="F:SNAP receptor activity"/>
    <property type="evidence" value="ECO:0007669"/>
    <property type="project" value="TreeGrafter"/>
</dbReference>
<proteinExistence type="evidence at transcript level"/>
<reference evidence="13" key="1">
    <citation type="submission" date="2020-04" db="EMBL/GenBank/DDBJ databases">
        <authorList>
            <person name="Neveu A P."/>
        </authorList>
    </citation>
    <scope>NUCLEOTIDE SEQUENCE</scope>
    <source>
        <tissue evidence="13">Whole embryo</tissue>
    </source>
</reference>
<dbReference type="PANTHER" id="PTHR13050:SF7">
    <property type="entry name" value="VESICLE TRANSPORT PROTEIN USE1"/>
    <property type="match status" value="1"/>
</dbReference>
<dbReference type="CDD" id="cd15860">
    <property type="entry name" value="SNARE_USE1"/>
    <property type="match status" value="1"/>
</dbReference>
<keyword evidence="6" id="KW-0256">Endoplasmic reticulum</keyword>
<evidence type="ECO:0000256" key="6">
    <source>
        <dbReference type="ARBA" id="ARBA00022824"/>
    </source>
</evidence>
<gene>
    <name evidence="13" type="primary">Use1</name>
</gene>
<organism evidence="13">
    <name type="scientific">Phallusia mammillata</name>
    <dbReference type="NCBI Taxonomy" id="59560"/>
    <lineage>
        <taxon>Eukaryota</taxon>
        <taxon>Metazoa</taxon>
        <taxon>Chordata</taxon>
        <taxon>Tunicata</taxon>
        <taxon>Ascidiacea</taxon>
        <taxon>Phlebobranchia</taxon>
        <taxon>Ascidiidae</taxon>
        <taxon>Phallusia</taxon>
    </lineage>
</organism>
<dbReference type="GO" id="GO:0031201">
    <property type="term" value="C:SNARE complex"/>
    <property type="evidence" value="ECO:0007669"/>
    <property type="project" value="TreeGrafter"/>
</dbReference>
<keyword evidence="4" id="KW-0813">Transport</keyword>
<name>A0A6F9DWX1_9ASCI</name>
<evidence type="ECO:0000256" key="1">
    <source>
        <dbReference type="ARBA" id="ARBA00004163"/>
    </source>
</evidence>
<evidence type="ECO:0000256" key="5">
    <source>
        <dbReference type="ARBA" id="ARBA00022692"/>
    </source>
</evidence>
<dbReference type="Pfam" id="PF09753">
    <property type="entry name" value="Use1"/>
    <property type="match status" value="1"/>
</dbReference>
<keyword evidence="10 12" id="KW-0472">Membrane</keyword>
<evidence type="ECO:0000256" key="3">
    <source>
        <dbReference type="ARBA" id="ARBA00015843"/>
    </source>
</evidence>
<evidence type="ECO:0000256" key="7">
    <source>
        <dbReference type="ARBA" id="ARBA00022892"/>
    </source>
</evidence>
<evidence type="ECO:0000256" key="11">
    <source>
        <dbReference type="ARBA" id="ARBA00032711"/>
    </source>
</evidence>